<dbReference type="GO" id="GO:0046943">
    <property type="term" value="F:carboxylic acid transmembrane transporter activity"/>
    <property type="evidence" value="ECO:0007669"/>
    <property type="project" value="TreeGrafter"/>
</dbReference>
<keyword evidence="5 6" id="KW-0472">Membrane</keyword>
<dbReference type="SUPFAM" id="SSF103473">
    <property type="entry name" value="MFS general substrate transporter"/>
    <property type="match status" value="1"/>
</dbReference>
<feature type="transmembrane region" description="Helical" evidence="6">
    <location>
        <begin position="182"/>
        <end position="202"/>
    </location>
</feature>
<reference evidence="8 9" key="1">
    <citation type="submission" date="2019-10" db="EMBL/GenBank/DDBJ databases">
        <title>Comparative genomics of sulfur disproportionating microorganisms.</title>
        <authorList>
            <person name="Ward L.M."/>
            <person name="Bertran E."/>
            <person name="Johnston D."/>
        </authorList>
    </citation>
    <scope>NUCLEOTIDE SEQUENCE [LARGE SCALE GENOMIC DNA]</scope>
    <source>
        <strain evidence="8 9">DSM 14055</strain>
    </source>
</reference>
<evidence type="ECO:0000256" key="2">
    <source>
        <dbReference type="ARBA" id="ARBA00022448"/>
    </source>
</evidence>
<evidence type="ECO:0000313" key="8">
    <source>
        <dbReference type="EMBL" id="MQL53575.1"/>
    </source>
</evidence>
<evidence type="ECO:0000259" key="7">
    <source>
        <dbReference type="PROSITE" id="PS50850"/>
    </source>
</evidence>
<protein>
    <submittedName>
        <fullName evidence="8">MFS transporter</fullName>
    </submittedName>
</protein>
<feature type="transmembrane region" description="Helical" evidence="6">
    <location>
        <begin position="64"/>
        <end position="87"/>
    </location>
</feature>
<sequence>MGIDTSTGQFSPQKFESESERITPYQWKVLSAVVFAYLFDGLDSMLFSLTLAMIMKEFAIGKDIAGLIATIFIGGQITGGMFVGLLGDLLGRKGSLIFAIFVYSIGTLLCAIAPSWGWLALFRAVTGFGAVGAQAPMASLIAETWPARHRSKCASMMMCMWGIAACIGALIVWLFVPRWGWRSVYLIGGLSGLLMAIPYVYFTIKETARFQDVAEKRRKAKEEGRGVLSDIADFLRVPKWRRNWLIGLAAPMAQLTTLWAFLTLVPAYVMVEKGYSVSKGMTWFLVTNIVGTFGFLLWGPFADWKGRRSAFAAWALIAAVCMPLSLLWAPNLAWFWILSSMTIFGIYGTYSGIMTYLPELFPTKMRSTAVGVTNQSGRLLSAFAPWLVGMLSMKIGTGLAVSLTAVVWIFVLWAAAVGPETKGKSLEELTGEES</sequence>
<organism evidence="8 9">
    <name type="scientific">Desulfofundulus thermobenzoicus</name>
    <dbReference type="NCBI Taxonomy" id="29376"/>
    <lineage>
        <taxon>Bacteria</taxon>
        <taxon>Bacillati</taxon>
        <taxon>Bacillota</taxon>
        <taxon>Clostridia</taxon>
        <taxon>Eubacteriales</taxon>
        <taxon>Peptococcaceae</taxon>
        <taxon>Desulfofundulus</taxon>
    </lineage>
</organism>
<evidence type="ECO:0000256" key="5">
    <source>
        <dbReference type="ARBA" id="ARBA00023136"/>
    </source>
</evidence>
<dbReference type="InterPro" id="IPR036259">
    <property type="entry name" value="MFS_trans_sf"/>
</dbReference>
<dbReference type="Proteomes" id="UP000441717">
    <property type="component" value="Unassembled WGS sequence"/>
</dbReference>
<dbReference type="OrthoDB" id="9787026at2"/>
<feature type="transmembrane region" description="Helical" evidence="6">
    <location>
        <begin position="281"/>
        <end position="299"/>
    </location>
</feature>
<feature type="transmembrane region" description="Helical" evidence="6">
    <location>
        <begin position="29"/>
        <end position="52"/>
    </location>
</feature>
<feature type="transmembrane region" description="Helical" evidence="6">
    <location>
        <begin position="94"/>
        <end position="114"/>
    </location>
</feature>
<evidence type="ECO:0000256" key="1">
    <source>
        <dbReference type="ARBA" id="ARBA00004651"/>
    </source>
</evidence>
<name>A0A6N7ITW8_9FIRM</name>
<dbReference type="InterPro" id="IPR011701">
    <property type="entry name" value="MFS"/>
</dbReference>
<evidence type="ECO:0000313" key="9">
    <source>
        <dbReference type="Proteomes" id="UP000441717"/>
    </source>
</evidence>
<dbReference type="Gene3D" id="1.20.1250.20">
    <property type="entry name" value="MFS general substrate transporter like domains"/>
    <property type="match status" value="1"/>
</dbReference>
<keyword evidence="2" id="KW-0813">Transport</keyword>
<feature type="transmembrane region" description="Helical" evidence="6">
    <location>
        <begin position="120"/>
        <end position="142"/>
    </location>
</feature>
<dbReference type="PANTHER" id="PTHR23508">
    <property type="entry name" value="CARBOXYLIC ACID TRANSPORTER PROTEIN HOMOLOG"/>
    <property type="match status" value="1"/>
</dbReference>
<feature type="transmembrane region" description="Helical" evidence="6">
    <location>
        <begin position="244"/>
        <end position="269"/>
    </location>
</feature>
<feature type="transmembrane region" description="Helical" evidence="6">
    <location>
        <begin position="395"/>
        <end position="416"/>
    </location>
</feature>
<keyword evidence="4 6" id="KW-1133">Transmembrane helix</keyword>
<evidence type="ECO:0000256" key="6">
    <source>
        <dbReference type="SAM" id="Phobius"/>
    </source>
</evidence>
<dbReference type="PROSITE" id="PS50850">
    <property type="entry name" value="MFS"/>
    <property type="match status" value="1"/>
</dbReference>
<feature type="transmembrane region" description="Helical" evidence="6">
    <location>
        <begin position="335"/>
        <end position="357"/>
    </location>
</feature>
<keyword evidence="3 6" id="KW-0812">Transmembrane</keyword>
<keyword evidence="9" id="KW-1185">Reference proteome</keyword>
<comment type="subcellular location">
    <subcellularLocation>
        <location evidence="1">Cell membrane</location>
        <topology evidence="1">Multi-pass membrane protein</topology>
    </subcellularLocation>
</comment>
<feature type="domain" description="Major facilitator superfamily (MFS) profile" evidence="7">
    <location>
        <begin position="29"/>
        <end position="422"/>
    </location>
</feature>
<dbReference type="GO" id="GO:0005886">
    <property type="term" value="C:plasma membrane"/>
    <property type="evidence" value="ECO:0007669"/>
    <property type="project" value="UniProtKB-SubCell"/>
</dbReference>
<dbReference type="PANTHER" id="PTHR23508:SF10">
    <property type="entry name" value="CARBOXYLIC ACID TRANSPORTER PROTEIN HOMOLOG"/>
    <property type="match status" value="1"/>
</dbReference>
<dbReference type="InterPro" id="IPR020846">
    <property type="entry name" value="MFS_dom"/>
</dbReference>
<dbReference type="RefSeq" id="WP_152948039.1">
    <property type="nucleotide sequence ID" value="NZ_WHYR01000055.1"/>
</dbReference>
<feature type="transmembrane region" description="Helical" evidence="6">
    <location>
        <begin position="154"/>
        <end position="176"/>
    </location>
</feature>
<gene>
    <name evidence="8" type="ORF">GFC01_15150</name>
</gene>
<feature type="transmembrane region" description="Helical" evidence="6">
    <location>
        <begin position="311"/>
        <end position="329"/>
    </location>
</feature>
<accession>A0A6N7ITW8</accession>
<dbReference type="EMBL" id="WHYR01000055">
    <property type="protein sequence ID" value="MQL53575.1"/>
    <property type="molecule type" value="Genomic_DNA"/>
</dbReference>
<comment type="caution">
    <text evidence="8">The sequence shown here is derived from an EMBL/GenBank/DDBJ whole genome shotgun (WGS) entry which is preliminary data.</text>
</comment>
<dbReference type="Pfam" id="PF07690">
    <property type="entry name" value="MFS_1"/>
    <property type="match status" value="1"/>
</dbReference>
<evidence type="ECO:0000256" key="4">
    <source>
        <dbReference type="ARBA" id="ARBA00022989"/>
    </source>
</evidence>
<evidence type="ECO:0000256" key="3">
    <source>
        <dbReference type="ARBA" id="ARBA00022692"/>
    </source>
</evidence>
<dbReference type="AlphaFoldDB" id="A0A6N7ITW8"/>
<proteinExistence type="predicted"/>